<feature type="compositionally biased region" description="Basic and acidic residues" evidence="1">
    <location>
        <begin position="1"/>
        <end position="25"/>
    </location>
</feature>
<keyword evidence="3" id="KW-1185">Reference proteome</keyword>
<dbReference type="Proteomes" id="UP000799778">
    <property type="component" value="Unassembled WGS sequence"/>
</dbReference>
<dbReference type="RefSeq" id="XP_033384597.1">
    <property type="nucleotide sequence ID" value="XM_033521779.1"/>
</dbReference>
<dbReference type="AlphaFoldDB" id="A0A6A5XSH9"/>
<gene>
    <name evidence="2" type="ORF">BU24DRAFT_197453</name>
</gene>
<organism evidence="2 3">
    <name type="scientific">Aaosphaeria arxii CBS 175.79</name>
    <dbReference type="NCBI Taxonomy" id="1450172"/>
    <lineage>
        <taxon>Eukaryota</taxon>
        <taxon>Fungi</taxon>
        <taxon>Dikarya</taxon>
        <taxon>Ascomycota</taxon>
        <taxon>Pezizomycotina</taxon>
        <taxon>Dothideomycetes</taxon>
        <taxon>Pleosporomycetidae</taxon>
        <taxon>Pleosporales</taxon>
        <taxon>Pleosporales incertae sedis</taxon>
        <taxon>Aaosphaeria</taxon>
    </lineage>
</organism>
<protein>
    <submittedName>
        <fullName evidence="2">Uncharacterized protein</fullName>
    </submittedName>
</protein>
<reference evidence="2" key="1">
    <citation type="journal article" date="2020" name="Stud. Mycol.">
        <title>101 Dothideomycetes genomes: a test case for predicting lifestyles and emergence of pathogens.</title>
        <authorList>
            <person name="Haridas S."/>
            <person name="Albert R."/>
            <person name="Binder M."/>
            <person name="Bloem J."/>
            <person name="Labutti K."/>
            <person name="Salamov A."/>
            <person name="Andreopoulos B."/>
            <person name="Baker S."/>
            <person name="Barry K."/>
            <person name="Bills G."/>
            <person name="Bluhm B."/>
            <person name="Cannon C."/>
            <person name="Castanera R."/>
            <person name="Culley D."/>
            <person name="Daum C."/>
            <person name="Ezra D."/>
            <person name="Gonzalez J."/>
            <person name="Henrissat B."/>
            <person name="Kuo A."/>
            <person name="Liang C."/>
            <person name="Lipzen A."/>
            <person name="Lutzoni F."/>
            <person name="Magnuson J."/>
            <person name="Mondo S."/>
            <person name="Nolan M."/>
            <person name="Ohm R."/>
            <person name="Pangilinan J."/>
            <person name="Park H.-J."/>
            <person name="Ramirez L."/>
            <person name="Alfaro M."/>
            <person name="Sun H."/>
            <person name="Tritt A."/>
            <person name="Yoshinaga Y."/>
            <person name="Zwiers L.-H."/>
            <person name="Turgeon B."/>
            <person name="Goodwin S."/>
            <person name="Spatafora J."/>
            <person name="Crous P."/>
            <person name="Grigoriev I."/>
        </authorList>
    </citation>
    <scope>NUCLEOTIDE SEQUENCE</scope>
    <source>
        <strain evidence="2">CBS 175.79</strain>
    </source>
</reference>
<accession>A0A6A5XSH9</accession>
<dbReference type="EMBL" id="ML978069">
    <property type="protein sequence ID" value="KAF2016258.1"/>
    <property type="molecule type" value="Genomic_DNA"/>
</dbReference>
<evidence type="ECO:0000256" key="1">
    <source>
        <dbReference type="SAM" id="MobiDB-lite"/>
    </source>
</evidence>
<evidence type="ECO:0000313" key="3">
    <source>
        <dbReference type="Proteomes" id="UP000799778"/>
    </source>
</evidence>
<evidence type="ECO:0000313" key="2">
    <source>
        <dbReference type="EMBL" id="KAF2016258.1"/>
    </source>
</evidence>
<dbReference type="GeneID" id="54279176"/>
<proteinExistence type="predicted"/>
<sequence>MRKVKGEVKGWERRINRVEGPKEKSQAPCVGGGEGKKKREGASSGRDSVRTTIGTSFTHKVKEASQRFDDGGRWSSGTWISTDETAKSVRANGSSDEVHWPLLMMEERRRKRRGDGLRDEEMLGGREERRGSTFCGRIELISSVELREKIILLLAKADVRPIHVPGSGNYVPSVPLTHSTALYSLLTHQPQVIIYLVVNYLWVTSN</sequence>
<feature type="region of interest" description="Disordered" evidence="1">
    <location>
        <begin position="1"/>
        <end position="50"/>
    </location>
</feature>
<name>A0A6A5XSH9_9PLEO</name>